<reference evidence="7 8" key="2">
    <citation type="submission" date="2008-08" db="EMBL/GenBank/DDBJ databases">
        <authorList>
            <person name="Fulton L."/>
            <person name="Clifton S."/>
            <person name="Fulton B."/>
            <person name="Xu J."/>
            <person name="Minx P."/>
            <person name="Pepin K.H."/>
            <person name="Johnson M."/>
            <person name="Thiruvilangam P."/>
            <person name="Bhonagiri V."/>
            <person name="Nash W.E."/>
            <person name="Mardis E.R."/>
            <person name="Wilson R.K."/>
        </authorList>
    </citation>
    <scope>NUCLEOTIDE SEQUENCE [LARGE SCALE GENOMIC DNA]</scope>
    <source>
        <strain evidence="8">DSM 17135 / JCM 12973 / M2</strain>
    </source>
</reference>
<feature type="transmembrane region" description="Helical" evidence="6">
    <location>
        <begin position="383"/>
        <end position="402"/>
    </location>
</feature>
<gene>
    <name evidence="7" type="ORF">BACPLE_01509</name>
</gene>
<feature type="transmembrane region" description="Helical" evidence="6">
    <location>
        <begin position="53"/>
        <end position="75"/>
    </location>
</feature>
<feature type="transmembrane region" description="Helical" evidence="6">
    <location>
        <begin position="81"/>
        <end position="102"/>
    </location>
</feature>
<evidence type="ECO:0000256" key="5">
    <source>
        <dbReference type="ARBA" id="ARBA00023136"/>
    </source>
</evidence>
<dbReference type="eggNOG" id="COG2244">
    <property type="taxonomic scope" value="Bacteria"/>
</dbReference>
<dbReference type="PANTHER" id="PTHR30250">
    <property type="entry name" value="PST FAMILY PREDICTED COLANIC ACID TRANSPORTER"/>
    <property type="match status" value="1"/>
</dbReference>
<evidence type="ECO:0000313" key="7">
    <source>
        <dbReference type="EMBL" id="EDY96201.1"/>
    </source>
</evidence>
<dbReference type="GO" id="GO:0005886">
    <property type="term" value="C:plasma membrane"/>
    <property type="evidence" value="ECO:0007669"/>
    <property type="project" value="UniProtKB-SubCell"/>
</dbReference>
<sequence length="447" mass="49911">MLAEGIGQVNFYQSIIQYISLFTCLGIPMYAIREIAKVRDNQYECNKTTLEILLLHFSLTFLGYLLVFILCLLIPEIQVNIPLFLILSTSILFTTIGCEWFYQGIEDFKYITIRGLIVKISALFILFICVKTPQDILWYGMYCVVGVVGGNIFNFIRLKKYISFIPFKQLHPLKHLKPALRIFVLNLIISLYVNLNSVMLGFIKDTESVGLFTAATRLSQMILGVTSALGTVMLPRLTNLLSNQQKEEFNRLAQKATEFIFAISLPITVGTIVLAPELIILFCGSTYHAAITTLQLISPIIVLISLSGILGIQILYPQGKENIVIICTAIGAASNFILNLCLVPSLSQDGAAIATLVAEFLVTFSMMLIGRRYIPINWKSKSFLNYCIGTAIMAFAIVPITLTSNTNSIISLIACIAIGIIIYAIYLGLTKDKLYYTFKDFLTKKRS</sequence>
<comment type="caution">
    <text evidence="7">The sequence shown here is derived from an EMBL/GenBank/DDBJ whole genome shotgun (WGS) entry which is preliminary data.</text>
</comment>
<keyword evidence="5 6" id="KW-0472">Membrane</keyword>
<dbReference type="HOGENOM" id="CLU_022017_0_0_10"/>
<feature type="transmembrane region" description="Helical" evidence="6">
    <location>
        <begin position="15"/>
        <end position="32"/>
    </location>
</feature>
<proteinExistence type="predicted"/>
<keyword evidence="2" id="KW-1003">Cell membrane</keyword>
<dbReference type="AlphaFoldDB" id="B5CXR6"/>
<feature type="transmembrane region" description="Helical" evidence="6">
    <location>
        <begin position="323"/>
        <end position="345"/>
    </location>
</feature>
<name>B5CXR6_PHOPM</name>
<feature type="transmembrane region" description="Helical" evidence="6">
    <location>
        <begin position="408"/>
        <end position="429"/>
    </location>
</feature>
<feature type="transmembrane region" description="Helical" evidence="6">
    <location>
        <begin position="136"/>
        <end position="158"/>
    </location>
</feature>
<feature type="transmembrane region" description="Helical" evidence="6">
    <location>
        <begin position="259"/>
        <end position="282"/>
    </location>
</feature>
<protein>
    <submittedName>
        <fullName evidence="7">Polysaccharide biosynthesis protein</fullName>
    </submittedName>
</protein>
<evidence type="ECO:0000256" key="6">
    <source>
        <dbReference type="SAM" id="Phobius"/>
    </source>
</evidence>
<accession>B5CXR6</accession>
<comment type="subcellular location">
    <subcellularLocation>
        <location evidence="1">Cell membrane</location>
        <topology evidence="1">Multi-pass membrane protein</topology>
    </subcellularLocation>
</comment>
<evidence type="ECO:0000313" key="8">
    <source>
        <dbReference type="Proteomes" id="UP000003452"/>
    </source>
</evidence>
<dbReference type="Proteomes" id="UP000003452">
    <property type="component" value="Unassembled WGS sequence"/>
</dbReference>
<evidence type="ECO:0000256" key="3">
    <source>
        <dbReference type="ARBA" id="ARBA00022692"/>
    </source>
</evidence>
<dbReference type="CDD" id="cd13128">
    <property type="entry name" value="MATE_Wzx_like"/>
    <property type="match status" value="1"/>
</dbReference>
<feature type="transmembrane region" description="Helical" evidence="6">
    <location>
        <begin position="294"/>
        <end position="316"/>
    </location>
</feature>
<feature type="transmembrane region" description="Helical" evidence="6">
    <location>
        <begin position="179"/>
        <end position="203"/>
    </location>
</feature>
<evidence type="ECO:0000256" key="2">
    <source>
        <dbReference type="ARBA" id="ARBA00022475"/>
    </source>
</evidence>
<evidence type="ECO:0000256" key="1">
    <source>
        <dbReference type="ARBA" id="ARBA00004651"/>
    </source>
</evidence>
<dbReference type="InterPro" id="IPR050833">
    <property type="entry name" value="Poly_Biosynth_Transport"/>
</dbReference>
<keyword evidence="4 6" id="KW-1133">Transmembrane helix</keyword>
<dbReference type="EMBL" id="ABQC02000016">
    <property type="protein sequence ID" value="EDY96201.1"/>
    <property type="molecule type" value="Genomic_DNA"/>
</dbReference>
<dbReference type="PANTHER" id="PTHR30250:SF11">
    <property type="entry name" value="O-ANTIGEN TRANSPORTER-RELATED"/>
    <property type="match status" value="1"/>
</dbReference>
<organism evidence="7 8">
    <name type="scientific">Phocaeicola plebeius (strain DSM 17135 / JCM 12973 / CCUG 54634 / M2)</name>
    <name type="common">Bacteroides plebeius</name>
    <dbReference type="NCBI Taxonomy" id="484018"/>
    <lineage>
        <taxon>Bacteria</taxon>
        <taxon>Pseudomonadati</taxon>
        <taxon>Bacteroidota</taxon>
        <taxon>Bacteroidia</taxon>
        <taxon>Bacteroidales</taxon>
        <taxon>Bacteroidaceae</taxon>
        <taxon>Phocaeicola</taxon>
    </lineage>
</organism>
<feature type="transmembrane region" description="Helical" evidence="6">
    <location>
        <begin position="218"/>
        <end position="238"/>
    </location>
</feature>
<reference evidence="7 8" key="1">
    <citation type="submission" date="2008-08" db="EMBL/GenBank/DDBJ databases">
        <title>Draft genome sequence of Bacteroides plebeius (DSM 17135).</title>
        <authorList>
            <person name="Sudarsanam P."/>
            <person name="Ley R."/>
            <person name="Guruge J."/>
            <person name="Turnbaugh P.J."/>
            <person name="Mahowald M."/>
            <person name="Liep D."/>
            <person name="Gordon J."/>
        </authorList>
    </citation>
    <scope>NUCLEOTIDE SEQUENCE [LARGE SCALE GENOMIC DNA]</scope>
    <source>
        <strain evidence="8">DSM 17135 / JCM 12973 / M2</strain>
    </source>
</reference>
<feature type="transmembrane region" description="Helical" evidence="6">
    <location>
        <begin position="111"/>
        <end position="130"/>
    </location>
</feature>
<dbReference type="Pfam" id="PF01943">
    <property type="entry name" value="Polysacc_synt"/>
    <property type="match status" value="1"/>
</dbReference>
<feature type="transmembrane region" description="Helical" evidence="6">
    <location>
        <begin position="351"/>
        <end position="371"/>
    </location>
</feature>
<keyword evidence="3 6" id="KW-0812">Transmembrane</keyword>
<evidence type="ECO:0000256" key="4">
    <source>
        <dbReference type="ARBA" id="ARBA00022989"/>
    </source>
</evidence>
<dbReference type="InterPro" id="IPR002797">
    <property type="entry name" value="Polysacc_synth"/>
</dbReference>